<evidence type="ECO:0000313" key="3">
    <source>
        <dbReference type="EMBL" id="KIL58667.1"/>
    </source>
</evidence>
<dbReference type="AlphaFoldDB" id="A0A0C2WBK7"/>
<reference evidence="3 4" key="1">
    <citation type="submission" date="2014-04" db="EMBL/GenBank/DDBJ databases">
        <title>Evolutionary Origins and Diversification of the Mycorrhizal Mutualists.</title>
        <authorList>
            <consortium name="DOE Joint Genome Institute"/>
            <consortium name="Mycorrhizal Genomics Consortium"/>
            <person name="Kohler A."/>
            <person name="Kuo A."/>
            <person name="Nagy L.G."/>
            <person name="Floudas D."/>
            <person name="Copeland A."/>
            <person name="Barry K.W."/>
            <person name="Cichocki N."/>
            <person name="Veneault-Fourrey C."/>
            <person name="LaButti K."/>
            <person name="Lindquist E.A."/>
            <person name="Lipzen A."/>
            <person name="Lundell T."/>
            <person name="Morin E."/>
            <person name="Murat C."/>
            <person name="Riley R."/>
            <person name="Ohm R."/>
            <person name="Sun H."/>
            <person name="Tunlid A."/>
            <person name="Henrissat B."/>
            <person name="Grigoriev I.V."/>
            <person name="Hibbett D.S."/>
            <person name="Martin F."/>
        </authorList>
    </citation>
    <scope>NUCLEOTIDE SEQUENCE [LARGE SCALE GENOMIC DNA]</scope>
    <source>
        <strain evidence="3 4">Koide BX008</strain>
    </source>
</reference>
<dbReference type="InterPro" id="IPR025110">
    <property type="entry name" value="AMP-bd_C"/>
</dbReference>
<feature type="domain" description="AMP-binding enzyme C-terminal" evidence="2">
    <location>
        <begin position="469"/>
        <end position="556"/>
    </location>
</feature>
<protein>
    <recommendedName>
        <fullName evidence="5">Phenylacetyl-CoA ligase</fullName>
    </recommendedName>
</protein>
<dbReference type="Gene3D" id="3.40.50.12780">
    <property type="entry name" value="N-terminal domain of ligase-like"/>
    <property type="match status" value="1"/>
</dbReference>
<dbReference type="InterPro" id="IPR045851">
    <property type="entry name" value="AMP-bd_C_sf"/>
</dbReference>
<dbReference type="PANTHER" id="PTHR24096:SF422">
    <property type="entry name" value="BCDNA.GH02901"/>
    <property type="match status" value="1"/>
</dbReference>
<dbReference type="PANTHER" id="PTHR24096">
    <property type="entry name" value="LONG-CHAIN-FATTY-ACID--COA LIGASE"/>
    <property type="match status" value="1"/>
</dbReference>
<dbReference type="STRING" id="946122.A0A0C2WBK7"/>
<proteinExistence type="predicted"/>
<dbReference type="InterPro" id="IPR042099">
    <property type="entry name" value="ANL_N_sf"/>
</dbReference>
<dbReference type="Proteomes" id="UP000054549">
    <property type="component" value="Unassembled WGS sequence"/>
</dbReference>
<name>A0A0C2WBK7_AMAMK</name>
<dbReference type="GO" id="GO:0016405">
    <property type="term" value="F:CoA-ligase activity"/>
    <property type="evidence" value="ECO:0007669"/>
    <property type="project" value="TreeGrafter"/>
</dbReference>
<evidence type="ECO:0000259" key="1">
    <source>
        <dbReference type="Pfam" id="PF00501"/>
    </source>
</evidence>
<dbReference type="Pfam" id="PF00501">
    <property type="entry name" value="AMP-binding"/>
    <property type="match status" value="1"/>
</dbReference>
<dbReference type="PROSITE" id="PS00455">
    <property type="entry name" value="AMP_BINDING"/>
    <property type="match status" value="1"/>
</dbReference>
<organism evidence="3 4">
    <name type="scientific">Amanita muscaria (strain Koide BX008)</name>
    <dbReference type="NCBI Taxonomy" id="946122"/>
    <lineage>
        <taxon>Eukaryota</taxon>
        <taxon>Fungi</taxon>
        <taxon>Dikarya</taxon>
        <taxon>Basidiomycota</taxon>
        <taxon>Agaricomycotina</taxon>
        <taxon>Agaricomycetes</taxon>
        <taxon>Agaricomycetidae</taxon>
        <taxon>Agaricales</taxon>
        <taxon>Pluteineae</taxon>
        <taxon>Amanitaceae</taxon>
        <taxon>Amanita</taxon>
    </lineage>
</organism>
<dbReference type="SUPFAM" id="SSF56801">
    <property type="entry name" value="Acetyl-CoA synthetase-like"/>
    <property type="match status" value="1"/>
</dbReference>
<dbReference type="InParanoid" id="A0A0C2WBK7"/>
<dbReference type="InterPro" id="IPR000873">
    <property type="entry name" value="AMP-dep_synth/lig_dom"/>
</dbReference>
<dbReference type="InterPro" id="IPR020845">
    <property type="entry name" value="AMP-binding_CS"/>
</dbReference>
<dbReference type="FunCoup" id="A0A0C2WBK7">
    <property type="interactions" value="333"/>
</dbReference>
<sequence length="576" mass="62659">MATFHSTAPPLIPFPDNLTVPQFFLDGRVSHPTEPIVAKNIPCMIDESNGRRIYLSELRTRTDCLARTLKQKWKLDDGSIVALISPNHIDYGVCCWAVHRVGGSVALVNPSLTEDEIAYHFQLAKPALVISFVEVYDLVLKAASNVNIPKTNIIVLDNDGNATFSTVPTIAKLINEGTGFLPIEDRPLAPREARIKMAFLCFSSGTTGKPKAVVISHYNIICNVLQCATFLRVNDPSLPKEQVRHGPGDVCTGVLPFYHIYGLVFGLHFAIYTKATIVLAQKFDFGKMLASIRQYRISHLLIVPPMAVLISKHPAAEKADLSSVKFCLIGGAPVSAELSKQLLARIPDIQLGQAYGMTESCGGVSLTPTNQQVGTLGSGGQLLSGTTAKLVKPDGTLAKVGEPGELYVHGGQVTLGYYQNPSATRETFLEGGWIRTGDEVILKENGDLFIIDRLKELIKVKASQVAPAELEGHLLEHPDVADVGVIGVPDDYSGELPFAYVVLQPQLAELVTKDAKLAAQIKERLFKHVSSAKSKEKWLAGGIGFIDVVPKSQSGKILRRFLREKAAESLRTRAKL</sequence>
<gene>
    <name evidence="3" type="ORF">M378DRAFT_170309</name>
</gene>
<evidence type="ECO:0000313" key="4">
    <source>
        <dbReference type="Proteomes" id="UP000054549"/>
    </source>
</evidence>
<dbReference type="OrthoDB" id="6509636at2759"/>
<keyword evidence="4" id="KW-1185">Reference proteome</keyword>
<dbReference type="EMBL" id="KN818332">
    <property type="protein sequence ID" value="KIL58667.1"/>
    <property type="molecule type" value="Genomic_DNA"/>
</dbReference>
<feature type="domain" description="AMP-dependent synthetase/ligase" evidence="1">
    <location>
        <begin position="41"/>
        <end position="418"/>
    </location>
</feature>
<dbReference type="HOGENOM" id="CLU_000022_59_2_1"/>
<accession>A0A0C2WBK7</accession>
<evidence type="ECO:0000259" key="2">
    <source>
        <dbReference type="Pfam" id="PF13193"/>
    </source>
</evidence>
<dbReference type="CDD" id="cd05911">
    <property type="entry name" value="Firefly_Luc_like"/>
    <property type="match status" value="1"/>
</dbReference>
<dbReference type="Pfam" id="PF13193">
    <property type="entry name" value="AMP-binding_C"/>
    <property type="match status" value="1"/>
</dbReference>
<evidence type="ECO:0008006" key="5">
    <source>
        <dbReference type="Google" id="ProtNLM"/>
    </source>
</evidence>
<dbReference type="Gene3D" id="3.30.300.30">
    <property type="match status" value="1"/>
</dbReference>